<protein>
    <submittedName>
        <fullName evidence="2">Uncharacterized protein</fullName>
    </submittedName>
</protein>
<proteinExistence type="predicted"/>
<reference evidence="2" key="1">
    <citation type="journal article" date="2020" name="Nature">
        <title>Giant virus diversity and host interactions through global metagenomics.</title>
        <authorList>
            <person name="Schulz F."/>
            <person name="Roux S."/>
            <person name="Paez-Espino D."/>
            <person name="Jungbluth S."/>
            <person name="Walsh D.A."/>
            <person name="Denef V.J."/>
            <person name="McMahon K.D."/>
            <person name="Konstantinidis K.T."/>
            <person name="Eloe-Fadrosh E.A."/>
            <person name="Kyrpides N.C."/>
            <person name="Woyke T."/>
        </authorList>
    </citation>
    <scope>NUCLEOTIDE SEQUENCE</scope>
    <source>
        <strain evidence="2">GVMAG-S-1102113-118</strain>
    </source>
</reference>
<dbReference type="PROSITE" id="PS51257">
    <property type="entry name" value="PROKAR_LIPOPROTEIN"/>
    <property type="match status" value="1"/>
</dbReference>
<sequence>MEEKNQLPLAVMASACLYFVLVLCKNYKETGSQMSTREFATANQGQLIGLTACALAIAYLTAPNGGKVMSFGGQPDELMDFGGFYDPQPPSTTFASAPNVIV</sequence>
<dbReference type="AlphaFoldDB" id="A0A6C0K8U8"/>
<name>A0A6C0K8U8_9ZZZZ</name>
<keyword evidence="1" id="KW-1133">Transmembrane helix</keyword>
<feature type="transmembrane region" description="Helical" evidence="1">
    <location>
        <begin position="45"/>
        <end position="62"/>
    </location>
</feature>
<feature type="transmembrane region" description="Helical" evidence="1">
    <location>
        <begin position="6"/>
        <end position="24"/>
    </location>
</feature>
<evidence type="ECO:0000313" key="2">
    <source>
        <dbReference type="EMBL" id="QHU14485.1"/>
    </source>
</evidence>
<evidence type="ECO:0000256" key="1">
    <source>
        <dbReference type="SAM" id="Phobius"/>
    </source>
</evidence>
<keyword evidence="1" id="KW-0472">Membrane</keyword>
<organism evidence="2">
    <name type="scientific">viral metagenome</name>
    <dbReference type="NCBI Taxonomy" id="1070528"/>
    <lineage>
        <taxon>unclassified sequences</taxon>
        <taxon>metagenomes</taxon>
        <taxon>organismal metagenomes</taxon>
    </lineage>
</organism>
<accession>A0A6C0K8U8</accession>
<dbReference type="EMBL" id="MN740841">
    <property type="protein sequence ID" value="QHU14485.1"/>
    <property type="molecule type" value="Genomic_DNA"/>
</dbReference>
<keyword evidence="1" id="KW-0812">Transmembrane</keyword>